<keyword evidence="2" id="KW-1185">Reference proteome</keyword>
<proteinExistence type="predicted"/>
<accession>A0ABW9V5D3</accession>
<name>A0ABW9V5D3_9BURK</name>
<gene>
    <name evidence="1" type="ORF">GTP38_11175</name>
</gene>
<reference evidence="1 2" key="1">
    <citation type="submission" date="2019-12" db="EMBL/GenBank/DDBJ databases">
        <title>Novel species isolated from a subtropical stream in China.</title>
        <authorList>
            <person name="Lu H."/>
        </authorList>
    </citation>
    <scope>NUCLEOTIDE SEQUENCE [LARGE SCALE GENOMIC DNA]</scope>
    <source>
        <strain evidence="1 2">FT94W</strain>
    </source>
</reference>
<sequence length="125" mass="13181">MNIRKHLDVCMAKLGYVRAPAKLAPRTIDMALNFQVNSTPLDSAIAKLDQLSAAASRAESAITNALLAQEGEFISAELVADESQALILTALQKQATLLEVLAKQRDHAALRTEPVTGAAASGMPG</sequence>
<dbReference type="RefSeq" id="WP_160990282.1">
    <property type="nucleotide sequence ID" value="NZ_WWCO01000006.1"/>
</dbReference>
<protein>
    <submittedName>
        <fullName evidence="1">Uncharacterized protein</fullName>
    </submittedName>
</protein>
<dbReference type="EMBL" id="WWCO01000006">
    <property type="protein sequence ID" value="MYM34901.1"/>
    <property type="molecule type" value="Genomic_DNA"/>
</dbReference>
<dbReference type="Proteomes" id="UP000449678">
    <property type="component" value="Unassembled WGS sequence"/>
</dbReference>
<comment type="caution">
    <text evidence="1">The sequence shown here is derived from an EMBL/GenBank/DDBJ whole genome shotgun (WGS) entry which is preliminary data.</text>
</comment>
<organism evidence="1 2">
    <name type="scientific">Duganella lactea</name>
    <dbReference type="NCBI Taxonomy" id="2692173"/>
    <lineage>
        <taxon>Bacteria</taxon>
        <taxon>Pseudomonadati</taxon>
        <taxon>Pseudomonadota</taxon>
        <taxon>Betaproteobacteria</taxon>
        <taxon>Burkholderiales</taxon>
        <taxon>Oxalobacteraceae</taxon>
        <taxon>Telluria group</taxon>
        <taxon>Duganella</taxon>
    </lineage>
</organism>
<evidence type="ECO:0000313" key="1">
    <source>
        <dbReference type="EMBL" id="MYM34901.1"/>
    </source>
</evidence>
<evidence type="ECO:0000313" key="2">
    <source>
        <dbReference type="Proteomes" id="UP000449678"/>
    </source>
</evidence>